<dbReference type="Gene3D" id="2.40.160.120">
    <property type="match status" value="1"/>
</dbReference>
<evidence type="ECO:0000256" key="4">
    <source>
        <dbReference type="RuleBase" id="RU003844"/>
    </source>
</evidence>
<dbReference type="InterPro" id="IPR018494">
    <property type="entry name" value="Oxysterol-bd_CS"/>
</dbReference>
<feature type="compositionally biased region" description="Low complexity" evidence="6">
    <location>
        <begin position="221"/>
        <end position="232"/>
    </location>
</feature>
<accession>A0AAV5W4H3</accession>
<evidence type="ECO:0000256" key="6">
    <source>
        <dbReference type="SAM" id="MobiDB-lite"/>
    </source>
</evidence>
<comment type="caution">
    <text evidence="8">The sequence shown here is derived from an EMBL/GenBank/DDBJ whole genome shotgun (WGS) entry which is preliminary data.</text>
</comment>
<evidence type="ECO:0000256" key="1">
    <source>
        <dbReference type="ARBA" id="ARBA00022448"/>
    </source>
</evidence>
<evidence type="ECO:0000256" key="3">
    <source>
        <dbReference type="ARBA" id="ARBA00023121"/>
    </source>
</evidence>
<dbReference type="PANTHER" id="PTHR10972">
    <property type="entry name" value="OXYSTEROL-BINDING PROTEIN-RELATED"/>
    <property type="match status" value="1"/>
</dbReference>
<evidence type="ECO:0000256" key="5">
    <source>
        <dbReference type="RuleBase" id="RU003845"/>
    </source>
</evidence>
<dbReference type="GO" id="GO:0032934">
    <property type="term" value="F:sterol binding"/>
    <property type="evidence" value="ECO:0007669"/>
    <property type="project" value="TreeGrafter"/>
</dbReference>
<comment type="similarity">
    <text evidence="4">Belongs to the OSBP family.</text>
</comment>
<feature type="domain" description="PH" evidence="7">
    <location>
        <begin position="6"/>
        <end position="101"/>
    </location>
</feature>
<gene>
    <name evidence="8" type="ORF">PFISCL1PPCAC_18388</name>
</gene>
<dbReference type="Gene3D" id="3.30.70.3490">
    <property type="match status" value="1"/>
</dbReference>
<feature type="non-terminal residue" evidence="8">
    <location>
        <position position="1"/>
    </location>
</feature>
<sequence length="755" mass="82869">AATARRRSMEGPLSKWTNVVHGWQYRWFVLGEDALMYYTSKEKMAKAQQRGCLRLRGAIVGIDGENNSLFTITVDGKVFHLQGRDQKERDQWVKALEAAIRACAAYHNPVHAPAAIRSQLQQAEVHLEAIKEQVDKLAGLKEQVAAVQPAQLKEKRTIDDLLTSSNRLIEVVGRAVVLLQMAQSRMECTLLAGNENENGKGKTAAAYAAGKLSLPTDTAAAAAGNAGSSSTTPDCSSRGAFAPLSISSSSSSSSGDPSSLPPPPYSPYATPRSATLVAVPPQSATAAAIKQHLHNEPMVAPISYSSSDDEFYDAEDYEEEEDEGKQDKKDSPTVTGGAAAVPAGAVSSSTSSVMGSATGSPSTASLDDDATEDYDAVYDQTEESDVGDVQQQHGSVLVHLLSQVSVGMDLTKVTLPTFILERRSLLEMYADFFAHPDAFILTPTLESPEERFISVVRYYLGAFYAARKSGVAKKPYNPILGESFRCKYTVPNMDPEGTPTSDGPFPGTDTNEVTFVAEQVSHHPPVSAFYAEHPGRRISFHGHIWTKSSFLGLSIGVSNLGSGRVILHDLGEEYVVTFPSGYGRSIMSTPWVELGGKVKVSCEKTGYYADIDFLTKPFIGGKPHRIAGNLYKEGVKKPFLVIRGEWNDKLYAKRPDQQEYLLVDVKEDKESRKKCVPVMQQGDRESRKLWRHVTVGLLRNKISKATAGKREIEQRQRDEAKTRAERGERWVPKMFAQDDQERWYFTKGLTLRENV</sequence>
<feature type="compositionally biased region" description="Low complexity" evidence="6">
    <location>
        <begin position="333"/>
        <end position="360"/>
    </location>
</feature>
<dbReference type="GO" id="GO:0005794">
    <property type="term" value="C:Golgi apparatus"/>
    <property type="evidence" value="ECO:0007669"/>
    <property type="project" value="TreeGrafter"/>
</dbReference>
<feature type="compositionally biased region" description="Acidic residues" evidence="6">
    <location>
        <begin position="307"/>
        <end position="324"/>
    </location>
</feature>
<dbReference type="GO" id="GO:0006869">
    <property type="term" value="P:lipid transport"/>
    <property type="evidence" value="ECO:0007669"/>
    <property type="project" value="UniProtKB-KW"/>
</dbReference>
<dbReference type="Pfam" id="PF00169">
    <property type="entry name" value="PH"/>
    <property type="match status" value="1"/>
</dbReference>
<dbReference type="GO" id="GO:0016020">
    <property type="term" value="C:membrane"/>
    <property type="evidence" value="ECO:0007669"/>
    <property type="project" value="TreeGrafter"/>
</dbReference>
<evidence type="ECO:0000313" key="8">
    <source>
        <dbReference type="EMBL" id="GMT27091.1"/>
    </source>
</evidence>
<reference evidence="8" key="1">
    <citation type="submission" date="2023-10" db="EMBL/GenBank/DDBJ databases">
        <title>Genome assembly of Pristionchus species.</title>
        <authorList>
            <person name="Yoshida K."/>
            <person name="Sommer R.J."/>
        </authorList>
    </citation>
    <scope>NUCLEOTIDE SEQUENCE</scope>
    <source>
        <strain evidence="8">RS5133</strain>
    </source>
</reference>
<keyword evidence="1 5" id="KW-0813">Transport</keyword>
<dbReference type="SUPFAM" id="SSF50729">
    <property type="entry name" value="PH domain-like"/>
    <property type="match status" value="1"/>
</dbReference>
<dbReference type="AlphaFoldDB" id="A0AAV5W4H3"/>
<protein>
    <recommendedName>
        <fullName evidence="5">Oxysterol-binding protein</fullName>
    </recommendedName>
</protein>
<dbReference type="Gene3D" id="1.10.287.2720">
    <property type="match status" value="1"/>
</dbReference>
<keyword evidence="2 5" id="KW-0445">Lipid transport</keyword>
<dbReference type="PROSITE" id="PS01013">
    <property type="entry name" value="OSBP"/>
    <property type="match status" value="1"/>
</dbReference>
<dbReference type="FunFam" id="2.40.160.120:FF:000014">
    <property type="entry name" value="Oxysterol-binding protein"/>
    <property type="match status" value="1"/>
</dbReference>
<feature type="compositionally biased region" description="Low complexity" evidence="6">
    <location>
        <begin position="243"/>
        <end position="258"/>
    </location>
</feature>
<dbReference type="EMBL" id="BTSY01000005">
    <property type="protein sequence ID" value="GMT27091.1"/>
    <property type="molecule type" value="Genomic_DNA"/>
</dbReference>
<dbReference type="PROSITE" id="PS50003">
    <property type="entry name" value="PH_DOMAIN"/>
    <property type="match status" value="1"/>
</dbReference>
<dbReference type="Gene3D" id="2.30.29.30">
    <property type="entry name" value="Pleckstrin-homology domain (PH domain)/Phosphotyrosine-binding domain (PTB)"/>
    <property type="match status" value="1"/>
</dbReference>
<dbReference type="Pfam" id="PF01237">
    <property type="entry name" value="Oxysterol_BP"/>
    <property type="match status" value="1"/>
</dbReference>
<dbReference type="InterPro" id="IPR037239">
    <property type="entry name" value="OSBP_sf"/>
</dbReference>
<keyword evidence="3" id="KW-0446">Lipid-binding</keyword>
<dbReference type="GO" id="GO:0005829">
    <property type="term" value="C:cytosol"/>
    <property type="evidence" value="ECO:0007669"/>
    <property type="project" value="TreeGrafter"/>
</dbReference>
<dbReference type="InterPro" id="IPR000648">
    <property type="entry name" value="Oxysterol-bd"/>
</dbReference>
<proteinExistence type="inferred from homology"/>
<feature type="region of interest" description="Disordered" evidence="6">
    <location>
        <begin position="221"/>
        <end position="268"/>
    </location>
</feature>
<dbReference type="Proteomes" id="UP001432322">
    <property type="component" value="Unassembled WGS sequence"/>
</dbReference>
<dbReference type="SMART" id="SM00233">
    <property type="entry name" value="PH"/>
    <property type="match status" value="1"/>
</dbReference>
<feature type="region of interest" description="Disordered" evidence="6">
    <location>
        <begin position="301"/>
        <end position="369"/>
    </location>
</feature>
<dbReference type="InterPro" id="IPR011993">
    <property type="entry name" value="PH-like_dom_sf"/>
</dbReference>
<evidence type="ECO:0000256" key="2">
    <source>
        <dbReference type="ARBA" id="ARBA00023055"/>
    </source>
</evidence>
<dbReference type="PANTHER" id="PTHR10972:SF200">
    <property type="entry name" value="OXYSTEROL-BINDING PROTEIN-RELATED PROTEIN 9"/>
    <property type="match status" value="1"/>
</dbReference>
<dbReference type="FunFam" id="1.10.287.2720:FF:000001">
    <property type="entry name" value="Oxysterol-binding OBPalpha"/>
    <property type="match status" value="1"/>
</dbReference>
<dbReference type="SUPFAM" id="SSF144000">
    <property type="entry name" value="Oxysterol-binding protein-like"/>
    <property type="match status" value="1"/>
</dbReference>
<keyword evidence="9" id="KW-1185">Reference proteome</keyword>
<dbReference type="InterPro" id="IPR001849">
    <property type="entry name" value="PH_domain"/>
</dbReference>
<evidence type="ECO:0000259" key="7">
    <source>
        <dbReference type="PROSITE" id="PS50003"/>
    </source>
</evidence>
<organism evidence="8 9">
    <name type="scientific">Pristionchus fissidentatus</name>
    <dbReference type="NCBI Taxonomy" id="1538716"/>
    <lineage>
        <taxon>Eukaryota</taxon>
        <taxon>Metazoa</taxon>
        <taxon>Ecdysozoa</taxon>
        <taxon>Nematoda</taxon>
        <taxon>Chromadorea</taxon>
        <taxon>Rhabditida</taxon>
        <taxon>Rhabditina</taxon>
        <taxon>Diplogasteromorpha</taxon>
        <taxon>Diplogasteroidea</taxon>
        <taxon>Neodiplogasteridae</taxon>
        <taxon>Pristionchus</taxon>
    </lineage>
</organism>
<name>A0AAV5W4H3_9BILA</name>
<evidence type="ECO:0000313" key="9">
    <source>
        <dbReference type="Proteomes" id="UP001432322"/>
    </source>
</evidence>